<gene>
    <name evidence="3" type="ORF">GCM10020366_65780</name>
</gene>
<dbReference type="Proteomes" id="UP001500483">
    <property type="component" value="Unassembled WGS sequence"/>
</dbReference>
<evidence type="ECO:0000313" key="3">
    <source>
        <dbReference type="EMBL" id="GAA3365524.1"/>
    </source>
</evidence>
<dbReference type="Gene3D" id="3.30.70.270">
    <property type="match status" value="1"/>
</dbReference>
<dbReference type="InterPro" id="IPR029787">
    <property type="entry name" value="Nucleotide_cyclase"/>
</dbReference>
<dbReference type="PANTHER" id="PTHR45138">
    <property type="entry name" value="REGULATORY COMPONENTS OF SENSORY TRANSDUCTION SYSTEM"/>
    <property type="match status" value="1"/>
</dbReference>
<dbReference type="SMART" id="SM00267">
    <property type="entry name" value="GGDEF"/>
    <property type="match status" value="1"/>
</dbReference>
<protein>
    <recommendedName>
        <fullName evidence="2">GGDEF domain-containing protein</fullName>
    </recommendedName>
</protein>
<feature type="domain" description="GGDEF" evidence="2">
    <location>
        <begin position="356"/>
        <end position="491"/>
    </location>
</feature>
<evidence type="ECO:0000313" key="4">
    <source>
        <dbReference type="Proteomes" id="UP001500483"/>
    </source>
</evidence>
<dbReference type="PROSITE" id="PS50887">
    <property type="entry name" value="GGDEF"/>
    <property type="match status" value="1"/>
</dbReference>
<dbReference type="Pfam" id="PF00990">
    <property type="entry name" value="GGDEF"/>
    <property type="match status" value="1"/>
</dbReference>
<accession>A0ABP6S1E8</accession>
<feature type="region of interest" description="Disordered" evidence="1">
    <location>
        <begin position="484"/>
        <end position="503"/>
    </location>
</feature>
<comment type="caution">
    <text evidence="3">The sequence shown here is derived from an EMBL/GenBank/DDBJ whole genome shotgun (WGS) entry which is preliminary data.</text>
</comment>
<evidence type="ECO:0000259" key="2">
    <source>
        <dbReference type="PROSITE" id="PS50887"/>
    </source>
</evidence>
<dbReference type="CDD" id="cd01949">
    <property type="entry name" value="GGDEF"/>
    <property type="match status" value="1"/>
</dbReference>
<organism evidence="3 4">
    <name type="scientific">Saccharopolyspora gregorii</name>
    <dbReference type="NCBI Taxonomy" id="33914"/>
    <lineage>
        <taxon>Bacteria</taxon>
        <taxon>Bacillati</taxon>
        <taxon>Actinomycetota</taxon>
        <taxon>Actinomycetes</taxon>
        <taxon>Pseudonocardiales</taxon>
        <taxon>Pseudonocardiaceae</taxon>
        <taxon>Saccharopolyspora</taxon>
    </lineage>
</organism>
<dbReference type="InterPro" id="IPR000160">
    <property type="entry name" value="GGDEF_dom"/>
</dbReference>
<dbReference type="SUPFAM" id="SSF55073">
    <property type="entry name" value="Nucleotide cyclase"/>
    <property type="match status" value="1"/>
</dbReference>
<sequence length="503" mass="54623">MRQDDSLMSGHIPAQDRRVRALLDSGHFHDADVAFDELVSTGTNLVGEQWNRATVLVHRAWLSWRLNRIPQALELAAEGWTDLDADQPIGASAAQTISILGNLLETIGHRESALELMSLSVQVAREAGDPETLAHCLVRQASALIFRSVAREVSAAERLFGTARDLFDEALLLVGEGQLRRVSLAGGARALAGLGRLPEAERLAQRALELSKEAEDGFCTAVANWVLAVVRRDQGDLHSARTFASRALDSAESIGDTMQMMRYSLDLASVCVQLGDAVGEAAALRRTVRAGSAAVETLQEGLGQALEQRRVAVQAQRLATAAQEAAVRDPLTGLVNRLGLQRQAPELLAETAAQGRIPWLVLLDVDWFKDVNDYAGHAAGDATLQEVAHLLRRECRADDLICRWAGDEFVVLLVDDAEDSRHAGPVVAERIRSAVDRHDWRLVLGCTRRVPTVSIGVAGGPAKLDHLFAAADIALYRAKRAGRNRVETDHGDPEQDRPEIRGG</sequence>
<dbReference type="PANTHER" id="PTHR45138:SF9">
    <property type="entry name" value="DIGUANYLATE CYCLASE DGCM-RELATED"/>
    <property type="match status" value="1"/>
</dbReference>
<dbReference type="InterPro" id="IPR043128">
    <property type="entry name" value="Rev_trsase/Diguanyl_cyclase"/>
</dbReference>
<dbReference type="Gene3D" id="1.25.40.10">
    <property type="entry name" value="Tetratricopeptide repeat domain"/>
    <property type="match status" value="1"/>
</dbReference>
<dbReference type="EMBL" id="BAAAYK010000038">
    <property type="protein sequence ID" value="GAA3365524.1"/>
    <property type="molecule type" value="Genomic_DNA"/>
</dbReference>
<dbReference type="InterPro" id="IPR050469">
    <property type="entry name" value="Diguanylate_Cyclase"/>
</dbReference>
<reference evidence="4" key="1">
    <citation type="journal article" date="2019" name="Int. J. Syst. Evol. Microbiol.">
        <title>The Global Catalogue of Microorganisms (GCM) 10K type strain sequencing project: providing services to taxonomists for standard genome sequencing and annotation.</title>
        <authorList>
            <consortium name="The Broad Institute Genomics Platform"/>
            <consortium name="The Broad Institute Genome Sequencing Center for Infectious Disease"/>
            <person name="Wu L."/>
            <person name="Ma J."/>
        </authorList>
    </citation>
    <scope>NUCLEOTIDE SEQUENCE [LARGE SCALE GENOMIC DNA]</scope>
    <source>
        <strain evidence="4">JCM 9687</strain>
    </source>
</reference>
<dbReference type="InterPro" id="IPR011990">
    <property type="entry name" value="TPR-like_helical_dom_sf"/>
</dbReference>
<dbReference type="Pfam" id="PF13424">
    <property type="entry name" value="TPR_12"/>
    <property type="match status" value="1"/>
</dbReference>
<keyword evidence="4" id="KW-1185">Reference proteome</keyword>
<dbReference type="NCBIfam" id="TIGR00254">
    <property type="entry name" value="GGDEF"/>
    <property type="match status" value="1"/>
</dbReference>
<evidence type="ECO:0000256" key="1">
    <source>
        <dbReference type="SAM" id="MobiDB-lite"/>
    </source>
</evidence>
<proteinExistence type="predicted"/>
<name>A0ABP6S1E8_9PSEU</name>
<dbReference type="SUPFAM" id="SSF48452">
    <property type="entry name" value="TPR-like"/>
    <property type="match status" value="1"/>
</dbReference>